<comment type="caution">
    <text evidence="8">The sequence shown here is derived from an EMBL/GenBank/DDBJ whole genome shotgun (WGS) entry which is preliminary data.</text>
</comment>
<dbReference type="SUPFAM" id="SSF48317">
    <property type="entry name" value="Acid phosphatase/Vanadium-dependent haloperoxidase"/>
    <property type="match status" value="2"/>
</dbReference>
<comment type="similarity">
    <text evidence="2">Belongs to the PA-phosphatase related phosphoesterase family.</text>
</comment>
<dbReference type="GO" id="GO:0046839">
    <property type="term" value="P:phospholipid dephosphorylation"/>
    <property type="evidence" value="ECO:0007669"/>
    <property type="project" value="TreeGrafter"/>
</dbReference>
<evidence type="ECO:0000256" key="2">
    <source>
        <dbReference type="ARBA" id="ARBA00008816"/>
    </source>
</evidence>
<evidence type="ECO:0000313" key="8">
    <source>
        <dbReference type="EMBL" id="CAF0939625.1"/>
    </source>
</evidence>
<protein>
    <recommendedName>
        <fullName evidence="7">Phosphatidic acid phosphatase type 2/haloperoxidase domain-containing protein</fullName>
    </recommendedName>
</protein>
<feature type="transmembrane region" description="Helical" evidence="6">
    <location>
        <begin position="361"/>
        <end position="381"/>
    </location>
</feature>
<dbReference type="GO" id="GO:0007165">
    <property type="term" value="P:signal transduction"/>
    <property type="evidence" value="ECO:0007669"/>
    <property type="project" value="TreeGrafter"/>
</dbReference>
<dbReference type="GO" id="GO:0005886">
    <property type="term" value="C:plasma membrane"/>
    <property type="evidence" value="ECO:0007669"/>
    <property type="project" value="TreeGrafter"/>
</dbReference>
<evidence type="ECO:0000256" key="4">
    <source>
        <dbReference type="ARBA" id="ARBA00022989"/>
    </source>
</evidence>
<evidence type="ECO:0000256" key="3">
    <source>
        <dbReference type="ARBA" id="ARBA00022692"/>
    </source>
</evidence>
<dbReference type="PANTHER" id="PTHR10165:SF103">
    <property type="entry name" value="PHOSPHOLIPID PHOSPHATASE HOMOLOG 1.2 HOMOLOG"/>
    <property type="match status" value="1"/>
</dbReference>
<feature type="transmembrane region" description="Helical" evidence="6">
    <location>
        <begin position="268"/>
        <end position="287"/>
    </location>
</feature>
<keyword evidence="3 6" id="KW-0812">Transmembrane</keyword>
<dbReference type="Gene3D" id="1.20.144.10">
    <property type="entry name" value="Phosphatidic acid phosphatase type 2/haloperoxidase"/>
    <property type="match status" value="2"/>
</dbReference>
<feature type="transmembrane region" description="Helical" evidence="6">
    <location>
        <begin position="447"/>
        <end position="465"/>
    </location>
</feature>
<feature type="transmembrane region" description="Helical" evidence="6">
    <location>
        <begin position="238"/>
        <end position="256"/>
    </location>
</feature>
<accession>A0A814C837</accession>
<feature type="transmembrane region" description="Helical" evidence="6">
    <location>
        <begin position="129"/>
        <end position="147"/>
    </location>
</feature>
<reference evidence="8" key="1">
    <citation type="submission" date="2021-02" db="EMBL/GenBank/DDBJ databases">
        <authorList>
            <person name="Nowell W R."/>
        </authorList>
    </citation>
    <scope>NUCLEOTIDE SEQUENCE</scope>
</reference>
<dbReference type="SMART" id="SM00014">
    <property type="entry name" value="acidPPc"/>
    <property type="match status" value="2"/>
</dbReference>
<dbReference type="AlphaFoldDB" id="A0A814C837"/>
<gene>
    <name evidence="8" type="ORF">XAT740_LOCUS10043</name>
</gene>
<feature type="domain" description="Phosphatidic acid phosphatase type 2/haloperoxidase" evidence="7">
    <location>
        <begin position="372"/>
        <end position="523"/>
    </location>
</feature>
<dbReference type="InterPro" id="IPR036938">
    <property type="entry name" value="PAP2/HPO_sf"/>
</dbReference>
<dbReference type="EMBL" id="CAJNOR010000529">
    <property type="protein sequence ID" value="CAF0939625.1"/>
    <property type="molecule type" value="Genomic_DNA"/>
</dbReference>
<keyword evidence="5 6" id="KW-0472">Membrane</keyword>
<evidence type="ECO:0000313" key="9">
    <source>
        <dbReference type="Proteomes" id="UP000663828"/>
    </source>
</evidence>
<feature type="transmembrane region" description="Helical" evidence="6">
    <location>
        <begin position="25"/>
        <end position="49"/>
    </location>
</feature>
<sequence>MLASELAVRRSPPVTTDQFHHRESIWRIIVDIICLLILIAAAAVSNAIAKPFTRGFFCSDTSIRYPQRSNTIPTYAAIILSIGLPLLVMWFTEIFKRFYFSYYPKQPFLTRLEYCGSLFTYVSPFLRNLYVLTVIFAYGYVATWLLTEIAKNFVGELRPHFLAVCQPSYNCSAVTSLYQYDAYLQEGVDYTCQNTDAAAVREARRSFFSGHSSSIFYGFAWLIMYLHVAWSWRHIGLLGHLLQVGIAVLAFYIGYTRISDYQHHWHDVFTGAVVGALIAFFTFKFILDWHQYSPRFLPYTAGNQSQMPPAFQPRFGSLRPRLPFSPMRILLSEGIRWFYLVRRKSVRAVYRLRFRSNIYNVSQWIGNLYIVIGIFAFANAINSFLTNVGKVSYGRQRPHFIPSCFNKTTYKDFCADPTLWIVNYTCIGESSAILVEKDGAFDIRQSFPSGHSSTAFCGLIFLALYVHRAWKNHNLGFIRYFVETCCFALAAYIGITRITDNRHHPTDVLAGAILGTGIAIIAFRYMLHCLKQTAPIDLESETFSERTDLEGQY</sequence>
<dbReference type="Proteomes" id="UP000663828">
    <property type="component" value="Unassembled WGS sequence"/>
</dbReference>
<evidence type="ECO:0000256" key="6">
    <source>
        <dbReference type="SAM" id="Phobius"/>
    </source>
</evidence>
<dbReference type="Pfam" id="PF01569">
    <property type="entry name" value="PAP2"/>
    <property type="match status" value="2"/>
</dbReference>
<feature type="transmembrane region" description="Helical" evidence="6">
    <location>
        <begin position="70"/>
        <end position="91"/>
    </location>
</feature>
<organism evidence="8 9">
    <name type="scientific">Adineta ricciae</name>
    <name type="common">Rotifer</name>
    <dbReference type="NCBI Taxonomy" id="249248"/>
    <lineage>
        <taxon>Eukaryota</taxon>
        <taxon>Metazoa</taxon>
        <taxon>Spiralia</taxon>
        <taxon>Gnathifera</taxon>
        <taxon>Rotifera</taxon>
        <taxon>Eurotatoria</taxon>
        <taxon>Bdelloidea</taxon>
        <taxon>Adinetida</taxon>
        <taxon>Adinetidae</taxon>
        <taxon>Adineta</taxon>
    </lineage>
</organism>
<feature type="domain" description="Phosphatidic acid phosphatase type 2/haloperoxidase" evidence="7">
    <location>
        <begin position="133"/>
        <end position="283"/>
    </location>
</feature>
<feature type="transmembrane region" description="Helical" evidence="6">
    <location>
        <begin position="477"/>
        <end position="496"/>
    </location>
</feature>
<dbReference type="InterPro" id="IPR000326">
    <property type="entry name" value="PAP2/HPO"/>
</dbReference>
<feature type="transmembrane region" description="Helical" evidence="6">
    <location>
        <begin position="508"/>
        <end position="527"/>
    </location>
</feature>
<evidence type="ECO:0000256" key="5">
    <source>
        <dbReference type="ARBA" id="ARBA00023136"/>
    </source>
</evidence>
<dbReference type="PANTHER" id="PTHR10165">
    <property type="entry name" value="LIPID PHOSPHATE PHOSPHATASE"/>
    <property type="match status" value="1"/>
</dbReference>
<dbReference type="InterPro" id="IPR043216">
    <property type="entry name" value="PAP-like"/>
</dbReference>
<evidence type="ECO:0000256" key="1">
    <source>
        <dbReference type="ARBA" id="ARBA00004141"/>
    </source>
</evidence>
<evidence type="ECO:0000259" key="7">
    <source>
        <dbReference type="SMART" id="SM00014"/>
    </source>
</evidence>
<comment type="subcellular location">
    <subcellularLocation>
        <location evidence="1">Membrane</location>
        <topology evidence="1">Multi-pass membrane protein</topology>
    </subcellularLocation>
</comment>
<dbReference type="CDD" id="cd03384">
    <property type="entry name" value="PAP2_wunen"/>
    <property type="match status" value="1"/>
</dbReference>
<dbReference type="GO" id="GO:0006644">
    <property type="term" value="P:phospholipid metabolic process"/>
    <property type="evidence" value="ECO:0007669"/>
    <property type="project" value="InterPro"/>
</dbReference>
<keyword evidence="4 6" id="KW-1133">Transmembrane helix</keyword>
<name>A0A814C837_ADIRI</name>
<feature type="transmembrane region" description="Helical" evidence="6">
    <location>
        <begin position="214"/>
        <end position="232"/>
    </location>
</feature>
<keyword evidence="9" id="KW-1185">Reference proteome</keyword>
<proteinExistence type="inferred from homology"/>
<dbReference type="GO" id="GO:0008195">
    <property type="term" value="F:phosphatidate phosphatase activity"/>
    <property type="evidence" value="ECO:0007669"/>
    <property type="project" value="TreeGrafter"/>
</dbReference>